<dbReference type="AlphaFoldDB" id="A0A134B5E9"/>
<comment type="caution">
    <text evidence="2">The sequence shown here is derived from an EMBL/GenBank/DDBJ whole genome shotgun (WGS) entry which is preliminary data.</text>
</comment>
<keyword evidence="3" id="KW-1185">Reference proteome</keyword>
<gene>
    <name evidence="2" type="ORF">HMPREF3185_01474</name>
</gene>
<proteinExistence type="predicted"/>
<dbReference type="EMBL" id="LSDK01000096">
    <property type="protein sequence ID" value="KXB75171.1"/>
    <property type="molecule type" value="Genomic_DNA"/>
</dbReference>
<organism evidence="2 3">
    <name type="scientific">Porphyromonas somerae</name>
    <dbReference type="NCBI Taxonomy" id="322095"/>
    <lineage>
        <taxon>Bacteria</taxon>
        <taxon>Pseudomonadati</taxon>
        <taxon>Bacteroidota</taxon>
        <taxon>Bacteroidia</taxon>
        <taxon>Bacteroidales</taxon>
        <taxon>Porphyromonadaceae</taxon>
        <taxon>Porphyromonas</taxon>
    </lineage>
</organism>
<feature type="compositionally biased region" description="Basic residues" evidence="1">
    <location>
        <begin position="1"/>
        <end position="20"/>
    </location>
</feature>
<dbReference type="STRING" id="322095.HMPREF3185_01474"/>
<feature type="region of interest" description="Disordered" evidence="1">
    <location>
        <begin position="1"/>
        <end position="23"/>
    </location>
</feature>
<evidence type="ECO:0000256" key="1">
    <source>
        <dbReference type="SAM" id="MobiDB-lite"/>
    </source>
</evidence>
<evidence type="ECO:0000313" key="3">
    <source>
        <dbReference type="Proteomes" id="UP000070224"/>
    </source>
</evidence>
<sequence>MPTPRHLRHPAPHPPHRHTTRIPSPLLPSIRYPLTTPYHLPFILYLYNAPRPDLLPHVLTQPSAALSTLPCTLRSPFCRKVCTPSPKASSNPPVEIFYPKRRRRLILNILPR</sequence>
<dbReference type="PATRIC" id="fig|322095.3.peg.1453"/>
<reference evidence="3" key="1">
    <citation type="submission" date="2016-01" db="EMBL/GenBank/DDBJ databases">
        <authorList>
            <person name="Mitreva M."/>
            <person name="Pepin K.H."/>
            <person name="Mihindukulasuriya K.A."/>
            <person name="Fulton R."/>
            <person name="Fronick C."/>
            <person name="O'Laughlin M."/>
            <person name="Miner T."/>
            <person name="Herter B."/>
            <person name="Rosa B.A."/>
            <person name="Cordes M."/>
            <person name="Tomlinson C."/>
            <person name="Wollam A."/>
            <person name="Palsikar V.B."/>
            <person name="Mardis E.R."/>
            <person name="Wilson R.K."/>
        </authorList>
    </citation>
    <scope>NUCLEOTIDE SEQUENCE [LARGE SCALE GENOMIC DNA]</scope>
    <source>
        <strain evidence="3">KA00683</strain>
    </source>
</reference>
<protein>
    <submittedName>
        <fullName evidence="2">Uncharacterized protein</fullName>
    </submittedName>
</protein>
<dbReference type="Proteomes" id="UP000070224">
    <property type="component" value="Unassembled WGS sequence"/>
</dbReference>
<evidence type="ECO:0000313" key="2">
    <source>
        <dbReference type="EMBL" id="KXB75171.1"/>
    </source>
</evidence>
<accession>A0A134B5E9</accession>
<name>A0A134B5E9_9PORP</name>